<dbReference type="Proteomes" id="UP000475862">
    <property type="component" value="Unassembled WGS sequence"/>
</dbReference>
<keyword evidence="1" id="KW-0472">Membrane</keyword>
<evidence type="ECO:0000313" key="2">
    <source>
        <dbReference type="EMBL" id="KAE9539817.1"/>
    </source>
</evidence>
<name>A0A6G0TWK5_APHGL</name>
<feature type="transmembrane region" description="Helical" evidence="1">
    <location>
        <begin position="45"/>
        <end position="66"/>
    </location>
</feature>
<reference evidence="2 3" key="1">
    <citation type="submission" date="2019-08" db="EMBL/GenBank/DDBJ databases">
        <title>The genome of the soybean aphid Biotype 1, its phylome, world population structure and adaptation to the North American continent.</title>
        <authorList>
            <person name="Giordano R."/>
            <person name="Donthu R.K."/>
            <person name="Hernandez A.G."/>
            <person name="Wright C.L."/>
            <person name="Zimin A.V."/>
        </authorList>
    </citation>
    <scope>NUCLEOTIDE SEQUENCE [LARGE SCALE GENOMIC DNA]</scope>
    <source>
        <tissue evidence="2">Whole aphids</tissue>
    </source>
</reference>
<feature type="transmembrane region" description="Helical" evidence="1">
    <location>
        <begin position="12"/>
        <end position="33"/>
    </location>
</feature>
<keyword evidence="3" id="KW-1185">Reference proteome</keyword>
<keyword evidence="1" id="KW-0812">Transmembrane</keyword>
<evidence type="ECO:0000256" key="1">
    <source>
        <dbReference type="SAM" id="Phobius"/>
    </source>
</evidence>
<feature type="transmembrane region" description="Helical" evidence="1">
    <location>
        <begin position="78"/>
        <end position="97"/>
    </location>
</feature>
<sequence>MYNKTLVPSTYLIFFMYIICLVLYNIITFYKIYHYTFLMFLLKVIYYNVLTFDIFMLWFVEISIIIEDLENTAMGHRLVNYISIFIVGCRGLQCFLFKGFTNIKNCGPKYSHPIIRWLLQLKRISKNLPAGQIWFADRSLDGAVGRVSVYLKAMINLGVLHLKNDLEKIC</sequence>
<dbReference type="AlphaFoldDB" id="A0A6G0TWK5"/>
<dbReference type="EMBL" id="VYZN01000014">
    <property type="protein sequence ID" value="KAE9539817.1"/>
    <property type="molecule type" value="Genomic_DNA"/>
</dbReference>
<accession>A0A6G0TWK5</accession>
<protein>
    <submittedName>
        <fullName evidence="2">Uncharacterized protein</fullName>
    </submittedName>
</protein>
<comment type="caution">
    <text evidence="2">The sequence shown here is derived from an EMBL/GenBank/DDBJ whole genome shotgun (WGS) entry which is preliminary data.</text>
</comment>
<keyword evidence="1" id="KW-1133">Transmembrane helix</keyword>
<gene>
    <name evidence="2" type="ORF">AGLY_005069</name>
</gene>
<organism evidence="2 3">
    <name type="scientific">Aphis glycines</name>
    <name type="common">Soybean aphid</name>
    <dbReference type="NCBI Taxonomy" id="307491"/>
    <lineage>
        <taxon>Eukaryota</taxon>
        <taxon>Metazoa</taxon>
        <taxon>Ecdysozoa</taxon>
        <taxon>Arthropoda</taxon>
        <taxon>Hexapoda</taxon>
        <taxon>Insecta</taxon>
        <taxon>Pterygota</taxon>
        <taxon>Neoptera</taxon>
        <taxon>Paraneoptera</taxon>
        <taxon>Hemiptera</taxon>
        <taxon>Sternorrhyncha</taxon>
        <taxon>Aphidomorpha</taxon>
        <taxon>Aphidoidea</taxon>
        <taxon>Aphididae</taxon>
        <taxon>Aphidini</taxon>
        <taxon>Aphis</taxon>
        <taxon>Aphis</taxon>
    </lineage>
</organism>
<evidence type="ECO:0000313" key="3">
    <source>
        <dbReference type="Proteomes" id="UP000475862"/>
    </source>
</evidence>
<proteinExistence type="predicted"/>